<keyword evidence="6 11" id="KW-0547">Nucleotide-binding</keyword>
<evidence type="ECO:0000256" key="1">
    <source>
        <dbReference type="ARBA" id="ARBA00001771"/>
    </source>
</evidence>
<dbReference type="NCBIfam" id="NF006830">
    <property type="entry name" value="PRK09355.1"/>
    <property type="match status" value="1"/>
</dbReference>
<protein>
    <recommendedName>
        <fullName evidence="11">Hydroxyethylthiazole kinase</fullName>
        <ecNumber evidence="11">2.7.1.50</ecNumber>
    </recommendedName>
    <alternativeName>
        <fullName evidence="11">4-methyl-5-beta-hydroxyethylthiazole kinase</fullName>
        <shortName evidence="11">TH kinase</shortName>
        <shortName evidence="11">Thz kinase</shortName>
    </alternativeName>
</protein>
<dbReference type="SUPFAM" id="SSF53613">
    <property type="entry name" value="Ribokinase-like"/>
    <property type="match status" value="1"/>
</dbReference>
<keyword evidence="4 11" id="KW-0808">Transferase</keyword>
<keyword evidence="9 11" id="KW-0460">Magnesium</keyword>
<evidence type="ECO:0000256" key="4">
    <source>
        <dbReference type="ARBA" id="ARBA00022679"/>
    </source>
</evidence>
<feature type="binding site" evidence="11">
    <location>
        <position position="156"/>
    </location>
    <ligand>
        <name>ATP</name>
        <dbReference type="ChEBI" id="CHEBI:30616"/>
    </ligand>
</feature>
<keyword evidence="13" id="KW-1185">Reference proteome</keyword>
<dbReference type="GO" id="GO:0009228">
    <property type="term" value="P:thiamine biosynthetic process"/>
    <property type="evidence" value="ECO:0007669"/>
    <property type="project" value="UniProtKB-KW"/>
</dbReference>
<dbReference type="GO" id="GO:0004417">
    <property type="term" value="F:hydroxyethylthiazole kinase activity"/>
    <property type="evidence" value="ECO:0007669"/>
    <property type="project" value="UniProtKB-UniRule"/>
</dbReference>
<evidence type="ECO:0000256" key="3">
    <source>
        <dbReference type="ARBA" id="ARBA00004868"/>
    </source>
</evidence>
<dbReference type="GO" id="GO:0000287">
    <property type="term" value="F:magnesium ion binding"/>
    <property type="evidence" value="ECO:0007669"/>
    <property type="project" value="UniProtKB-UniRule"/>
</dbReference>
<dbReference type="KEGG" id="ptaw:DW352_00290"/>
<evidence type="ECO:0000313" key="13">
    <source>
        <dbReference type="Proteomes" id="UP000254889"/>
    </source>
</evidence>
<comment type="pathway">
    <text evidence="3 11">Cofactor biosynthesis; thiamine diphosphate biosynthesis; 4-methyl-5-(2-phosphoethyl)-thiazole from 5-(2-hydroxyethyl)-4-methylthiazole: step 1/1.</text>
</comment>
<dbReference type="InterPro" id="IPR029056">
    <property type="entry name" value="Ribokinase-like"/>
</dbReference>
<sequence>MRDAVPEMAGALLAQLRARAPRVHCITNAVAQNFTANALLAAGCVPSMTLSADEIGGFVASAHGLLVNLGTLDAERRAATSIAVAAAHQHKLPWVLDPVFVDRSPGRLAFARNLVARGPRVVRLNHREFEALADTAAKRENVMAYARETRTIVAMSGATDLITDGTRAVGIGNGHMFMAKVTAMGCAGSALVGGFLAVEPDALRAAAAALLMLGVAGELAVRQAQGPGSFAAAILDALNTLDAPTLIAHAKVV</sequence>
<dbReference type="HAMAP" id="MF_00228">
    <property type="entry name" value="Thz_kinase"/>
    <property type="match status" value="1"/>
</dbReference>
<dbReference type="GO" id="GO:0005524">
    <property type="term" value="F:ATP binding"/>
    <property type="evidence" value="ECO:0007669"/>
    <property type="project" value="UniProtKB-UniRule"/>
</dbReference>
<evidence type="ECO:0000256" key="8">
    <source>
        <dbReference type="ARBA" id="ARBA00022840"/>
    </source>
</evidence>
<keyword evidence="8 11" id="KW-0067">ATP-binding</keyword>
<evidence type="ECO:0000256" key="2">
    <source>
        <dbReference type="ARBA" id="ARBA00001946"/>
    </source>
</evidence>
<feature type="binding site" evidence="11">
    <location>
        <position position="183"/>
    </location>
    <ligand>
        <name>substrate</name>
    </ligand>
</feature>
<comment type="function">
    <text evidence="11">Catalyzes the phosphorylation of the hydroxyl group of 4-methyl-5-beta-hydroxyethylthiazole (THZ).</text>
</comment>
<dbReference type="OrthoDB" id="8909021at2"/>
<evidence type="ECO:0000313" key="12">
    <source>
        <dbReference type="EMBL" id="AXK83783.1"/>
    </source>
</evidence>
<comment type="similarity">
    <text evidence="11">Belongs to the Thz kinase family.</text>
</comment>
<dbReference type="EMBL" id="CP031417">
    <property type="protein sequence ID" value="AXK83783.1"/>
    <property type="molecule type" value="Genomic_DNA"/>
</dbReference>
<keyword evidence="10 11" id="KW-0784">Thiamine biosynthesis</keyword>
<keyword evidence="5 11" id="KW-0479">Metal-binding</keyword>
<comment type="catalytic activity">
    <reaction evidence="1 11">
        <text>5-(2-hydroxyethyl)-4-methylthiazole + ATP = 4-methyl-5-(2-phosphooxyethyl)-thiazole + ADP + H(+)</text>
        <dbReference type="Rhea" id="RHEA:24212"/>
        <dbReference type="ChEBI" id="CHEBI:15378"/>
        <dbReference type="ChEBI" id="CHEBI:17957"/>
        <dbReference type="ChEBI" id="CHEBI:30616"/>
        <dbReference type="ChEBI" id="CHEBI:58296"/>
        <dbReference type="ChEBI" id="CHEBI:456216"/>
        <dbReference type="EC" id="2.7.1.50"/>
    </reaction>
</comment>
<dbReference type="CDD" id="cd01170">
    <property type="entry name" value="THZ_kinase"/>
    <property type="match status" value="1"/>
</dbReference>
<dbReference type="PRINTS" id="PR01099">
    <property type="entry name" value="HYETHTZKNASE"/>
</dbReference>
<reference evidence="12 13" key="1">
    <citation type="submission" date="2018-07" db="EMBL/GenBank/DDBJ databases">
        <authorList>
            <person name="Quirk P.G."/>
            <person name="Krulwich T.A."/>
        </authorList>
    </citation>
    <scope>NUCLEOTIDE SEQUENCE [LARGE SCALE GENOMIC DNA]</scope>
    <source>
        <strain evidence="12 13">CC-BB4</strain>
    </source>
</reference>
<dbReference type="Proteomes" id="UP000254889">
    <property type="component" value="Chromosome"/>
</dbReference>
<dbReference type="AlphaFoldDB" id="A0A346A3N6"/>
<dbReference type="UniPathway" id="UPA00060">
    <property type="reaction ID" value="UER00139"/>
</dbReference>
<feature type="binding site" evidence="11">
    <location>
        <position position="123"/>
    </location>
    <ligand>
        <name>ATP</name>
        <dbReference type="ChEBI" id="CHEBI:30616"/>
    </ligand>
</feature>
<accession>A0A346A3N6</accession>
<comment type="cofactor">
    <cofactor evidence="2 11">
        <name>Mg(2+)</name>
        <dbReference type="ChEBI" id="CHEBI:18420"/>
    </cofactor>
</comment>
<dbReference type="Pfam" id="PF02110">
    <property type="entry name" value="HK"/>
    <property type="match status" value="1"/>
</dbReference>
<evidence type="ECO:0000256" key="6">
    <source>
        <dbReference type="ARBA" id="ARBA00022741"/>
    </source>
</evidence>
<name>A0A346A3N6_9HYPH</name>
<keyword evidence="7 11" id="KW-0418">Kinase</keyword>
<evidence type="ECO:0000256" key="9">
    <source>
        <dbReference type="ARBA" id="ARBA00022842"/>
    </source>
</evidence>
<dbReference type="EC" id="2.7.1.50" evidence="11"/>
<dbReference type="Gene3D" id="3.40.1190.20">
    <property type="match status" value="1"/>
</dbReference>
<proteinExistence type="inferred from homology"/>
<dbReference type="GO" id="GO:0009229">
    <property type="term" value="P:thiamine diphosphate biosynthetic process"/>
    <property type="evidence" value="ECO:0007669"/>
    <property type="project" value="UniProtKB-UniRule"/>
</dbReference>
<dbReference type="PIRSF" id="PIRSF000513">
    <property type="entry name" value="Thz_kinase"/>
    <property type="match status" value="1"/>
</dbReference>
<dbReference type="InterPro" id="IPR000417">
    <property type="entry name" value="Hyethyz_kinase"/>
</dbReference>
<organism evidence="12 13">
    <name type="scientific">Pseudolabrys taiwanensis</name>
    <dbReference type="NCBI Taxonomy" id="331696"/>
    <lineage>
        <taxon>Bacteria</taxon>
        <taxon>Pseudomonadati</taxon>
        <taxon>Pseudomonadota</taxon>
        <taxon>Alphaproteobacteria</taxon>
        <taxon>Hyphomicrobiales</taxon>
        <taxon>Xanthobacteraceae</taxon>
        <taxon>Pseudolabrys</taxon>
    </lineage>
</organism>
<gene>
    <name evidence="11" type="primary">thiM</name>
    <name evidence="12" type="ORF">DW352_00290</name>
</gene>
<evidence type="ECO:0000256" key="10">
    <source>
        <dbReference type="ARBA" id="ARBA00022977"/>
    </source>
</evidence>
<evidence type="ECO:0000256" key="11">
    <source>
        <dbReference type="HAMAP-Rule" id="MF_00228"/>
    </source>
</evidence>
<feature type="binding site" evidence="11">
    <location>
        <position position="48"/>
    </location>
    <ligand>
        <name>substrate</name>
    </ligand>
</feature>
<evidence type="ECO:0000256" key="5">
    <source>
        <dbReference type="ARBA" id="ARBA00022723"/>
    </source>
</evidence>
<evidence type="ECO:0000256" key="7">
    <source>
        <dbReference type="ARBA" id="ARBA00022777"/>
    </source>
</evidence>